<organism evidence="3 4">
    <name type="scientific">Fusarium sarcochroum</name>
    <dbReference type="NCBI Taxonomy" id="1208366"/>
    <lineage>
        <taxon>Eukaryota</taxon>
        <taxon>Fungi</taxon>
        <taxon>Dikarya</taxon>
        <taxon>Ascomycota</taxon>
        <taxon>Pezizomycotina</taxon>
        <taxon>Sordariomycetes</taxon>
        <taxon>Hypocreomycetidae</taxon>
        <taxon>Hypocreales</taxon>
        <taxon>Nectriaceae</taxon>
        <taxon>Fusarium</taxon>
        <taxon>Fusarium lateritium species complex</taxon>
    </lineage>
</organism>
<keyword evidence="4" id="KW-1185">Reference proteome</keyword>
<proteinExistence type="predicted"/>
<evidence type="ECO:0000313" key="4">
    <source>
        <dbReference type="Proteomes" id="UP000622797"/>
    </source>
</evidence>
<feature type="region of interest" description="Disordered" evidence="1">
    <location>
        <begin position="224"/>
        <end position="251"/>
    </location>
</feature>
<keyword evidence="2" id="KW-1133">Transmembrane helix</keyword>
<evidence type="ECO:0000256" key="1">
    <source>
        <dbReference type="SAM" id="MobiDB-lite"/>
    </source>
</evidence>
<dbReference type="AlphaFoldDB" id="A0A8H4XBA8"/>
<dbReference type="Proteomes" id="UP000622797">
    <property type="component" value="Unassembled WGS sequence"/>
</dbReference>
<gene>
    <name evidence="3" type="ORF">FSARC_3851</name>
</gene>
<dbReference type="EMBL" id="JABEXW010000186">
    <property type="protein sequence ID" value="KAF4968823.1"/>
    <property type="molecule type" value="Genomic_DNA"/>
</dbReference>
<dbReference type="OrthoDB" id="5106342at2759"/>
<evidence type="ECO:0000313" key="3">
    <source>
        <dbReference type="EMBL" id="KAF4968823.1"/>
    </source>
</evidence>
<name>A0A8H4XBA8_9HYPO</name>
<keyword evidence="2" id="KW-0812">Transmembrane</keyword>
<protein>
    <recommendedName>
        <fullName evidence="5">Mid2 domain-containing protein</fullName>
    </recommendedName>
</protein>
<comment type="caution">
    <text evidence="3">The sequence shown here is derived from an EMBL/GenBank/DDBJ whole genome shotgun (WGS) entry which is preliminary data.</text>
</comment>
<reference evidence="3" key="1">
    <citation type="journal article" date="2020" name="BMC Genomics">
        <title>Correction to: Identification and distribution of gene clusters required for synthesis of sphingolipid metabolism inhibitors in diverse species of the filamentous fungus Fusarium.</title>
        <authorList>
            <person name="Kim H.S."/>
            <person name="Lohmar J.M."/>
            <person name="Busman M."/>
            <person name="Brown D.W."/>
            <person name="Naumann T.A."/>
            <person name="Divon H.H."/>
            <person name="Lysoe E."/>
            <person name="Uhlig S."/>
            <person name="Proctor R.H."/>
        </authorList>
    </citation>
    <scope>NUCLEOTIDE SEQUENCE</scope>
    <source>
        <strain evidence="3">NRRL 20472</strain>
    </source>
</reference>
<reference evidence="3" key="2">
    <citation type="submission" date="2020-05" db="EMBL/GenBank/DDBJ databases">
        <authorList>
            <person name="Kim H.-S."/>
            <person name="Proctor R.H."/>
            <person name="Brown D.W."/>
        </authorList>
    </citation>
    <scope>NUCLEOTIDE SEQUENCE</scope>
    <source>
        <strain evidence="3">NRRL 20472</strain>
    </source>
</reference>
<accession>A0A8H4XBA8</accession>
<feature type="transmembrane region" description="Helical" evidence="2">
    <location>
        <begin position="197"/>
        <end position="218"/>
    </location>
</feature>
<keyword evidence="2" id="KW-0472">Membrane</keyword>
<sequence length="337" mass="36674">MYQQTGGAEPLAQNEPRLIVDDVAKQLAAVLPDQTIYNTFSVTVARDPKDNEPVGFDESNLTNVWPSSTNIERVTSTTTSTTTMTSTTTRTSKETVYISDVSSEETVSSSVSSIDIGDAIRTILNPLDEFSTVTLSDVETSSSSSEPSMFCTITIGDLIPPTSTWSTSASTTESLDVPATSTQVPASAQVSLSKVEWIGIGVGIIVVLALIFLAVVILTRRRHSPRPAGSQNNINIQLDNGPFPRSGWDTSRSQLSVSRYTDSRELKTTFVPRPLGPGSPPPNYENLNQRYWTGDYPEYDLGVRGTEGEASGSRYAEGYSSAVYNDPKWKGKQREEY</sequence>
<evidence type="ECO:0000256" key="2">
    <source>
        <dbReference type="SAM" id="Phobius"/>
    </source>
</evidence>
<feature type="compositionally biased region" description="Polar residues" evidence="1">
    <location>
        <begin position="229"/>
        <end position="238"/>
    </location>
</feature>
<evidence type="ECO:0008006" key="5">
    <source>
        <dbReference type="Google" id="ProtNLM"/>
    </source>
</evidence>